<dbReference type="PANTHER" id="PTHR30363">
    <property type="entry name" value="HTH-TYPE TRANSCRIPTIONAL REGULATOR SRLR-RELATED"/>
    <property type="match status" value="1"/>
</dbReference>
<evidence type="ECO:0000256" key="1">
    <source>
        <dbReference type="ARBA" id="ARBA00023015"/>
    </source>
</evidence>
<reference evidence="5 6" key="1">
    <citation type="submission" date="2022-08" db="EMBL/GenBank/DDBJ databases">
        <title>Aerococcaceae sp. nov isolated from spoiled eye mask.</title>
        <authorList>
            <person name="Zhou G."/>
            <person name="Xie X.-B."/>
            <person name="Shi Q.-S."/>
            <person name="Wang Y.-S."/>
            <person name="Wen X."/>
            <person name="Peng H."/>
            <person name="Yang X.-J."/>
            <person name="Tao H.-B."/>
            <person name="Huang X.-M."/>
        </authorList>
    </citation>
    <scope>NUCLEOTIDE SEQUENCE [LARGE SCALE GENOMIC DNA]</scope>
    <source>
        <strain evidence="6">DM20194951</strain>
    </source>
</reference>
<dbReference type="SUPFAM" id="SSF46785">
    <property type="entry name" value="Winged helix' DNA-binding domain"/>
    <property type="match status" value="1"/>
</dbReference>
<evidence type="ECO:0000256" key="2">
    <source>
        <dbReference type="ARBA" id="ARBA00023125"/>
    </source>
</evidence>
<accession>A0ABY5P953</accession>
<sequence>MLPFERQNKIIEQLENGIVFITDLAKSLDVSEITIRRDLKALESEGKLVLLHGGAAKKIDTSRETAISQRQGLYPTEKEKIGKIAANVVEDGDVIFIDSGTTNVTMIKHLANKDISIVTNGFKTIEEALKYDIPITSIGGELKKETMAFVGAITSRVLNMYTFDKCFLGANGIDKEFGFSNADPNESLIKEQVIKRTQKAYILADHSKFNARSVFKFSDLDNATVITDQVPEDFKDITNVIVEE</sequence>
<dbReference type="SUPFAM" id="SSF100950">
    <property type="entry name" value="NagB/RpiA/CoA transferase-like"/>
    <property type="match status" value="1"/>
</dbReference>
<dbReference type="PROSITE" id="PS00894">
    <property type="entry name" value="HTH_DEOR_1"/>
    <property type="match status" value="1"/>
</dbReference>
<dbReference type="Gene3D" id="3.40.50.1360">
    <property type="match status" value="1"/>
</dbReference>
<dbReference type="Pfam" id="PF00455">
    <property type="entry name" value="DeoRC"/>
    <property type="match status" value="1"/>
</dbReference>
<dbReference type="InterPro" id="IPR050313">
    <property type="entry name" value="Carb_Metab_HTH_regulators"/>
</dbReference>
<dbReference type="GO" id="GO:0003677">
    <property type="term" value="F:DNA binding"/>
    <property type="evidence" value="ECO:0007669"/>
    <property type="project" value="UniProtKB-KW"/>
</dbReference>
<dbReference type="RefSeq" id="WP_313794618.1">
    <property type="nucleotide sequence ID" value="NZ_CP102453.1"/>
</dbReference>
<evidence type="ECO:0000313" key="5">
    <source>
        <dbReference type="EMBL" id="UUX35125.1"/>
    </source>
</evidence>
<evidence type="ECO:0000256" key="3">
    <source>
        <dbReference type="ARBA" id="ARBA00023163"/>
    </source>
</evidence>
<dbReference type="PRINTS" id="PR00037">
    <property type="entry name" value="HTHLACR"/>
</dbReference>
<dbReference type="Pfam" id="PF08220">
    <property type="entry name" value="HTH_DeoR"/>
    <property type="match status" value="1"/>
</dbReference>
<keyword evidence="1" id="KW-0805">Transcription regulation</keyword>
<dbReference type="PANTHER" id="PTHR30363:SF44">
    <property type="entry name" value="AGA OPERON TRANSCRIPTIONAL REPRESSOR-RELATED"/>
    <property type="match status" value="1"/>
</dbReference>
<dbReference type="SMART" id="SM01134">
    <property type="entry name" value="DeoRC"/>
    <property type="match status" value="1"/>
</dbReference>
<dbReference type="SMART" id="SM00420">
    <property type="entry name" value="HTH_DEOR"/>
    <property type="match status" value="1"/>
</dbReference>
<keyword evidence="3" id="KW-0804">Transcription</keyword>
<dbReference type="Proteomes" id="UP001315967">
    <property type="component" value="Chromosome"/>
</dbReference>
<protein>
    <submittedName>
        <fullName evidence="5">DeoR/GlpR family DNA-binding transcription regulator</fullName>
    </submittedName>
</protein>
<dbReference type="Gene3D" id="1.10.10.10">
    <property type="entry name" value="Winged helix-like DNA-binding domain superfamily/Winged helix DNA-binding domain"/>
    <property type="match status" value="1"/>
</dbReference>
<gene>
    <name evidence="5" type="ORF">NRE15_05650</name>
</gene>
<dbReference type="InterPro" id="IPR018356">
    <property type="entry name" value="Tscrpt_reg_HTH_DeoR_CS"/>
</dbReference>
<organism evidence="5 6">
    <name type="scientific">Fundicoccus culcitae</name>
    <dbReference type="NCBI Taxonomy" id="2969821"/>
    <lineage>
        <taxon>Bacteria</taxon>
        <taxon>Bacillati</taxon>
        <taxon>Bacillota</taxon>
        <taxon>Bacilli</taxon>
        <taxon>Lactobacillales</taxon>
        <taxon>Aerococcaceae</taxon>
        <taxon>Fundicoccus</taxon>
    </lineage>
</organism>
<dbReference type="EMBL" id="CP102453">
    <property type="protein sequence ID" value="UUX35125.1"/>
    <property type="molecule type" value="Genomic_DNA"/>
</dbReference>
<dbReference type="InterPro" id="IPR036390">
    <property type="entry name" value="WH_DNA-bd_sf"/>
</dbReference>
<dbReference type="InterPro" id="IPR037171">
    <property type="entry name" value="NagB/RpiA_transferase-like"/>
</dbReference>
<dbReference type="InterPro" id="IPR036388">
    <property type="entry name" value="WH-like_DNA-bd_sf"/>
</dbReference>
<dbReference type="InterPro" id="IPR001034">
    <property type="entry name" value="DeoR_HTH"/>
</dbReference>
<name>A0ABY5P953_9LACT</name>
<keyword evidence="6" id="KW-1185">Reference proteome</keyword>
<proteinExistence type="predicted"/>
<dbReference type="InterPro" id="IPR014036">
    <property type="entry name" value="DeoR-like_C"/>
</dbReference>
<evidence type="ECO:0000259" key="4">
    <source>
        <dbReference type="SMART" id="SM00420"/>
    </source>
</evidence>
<feature type="domain" description="HTH deoR-type" evidence="4">
    <location>
        <begin position="6"/>
        <end position="57"/>
    </location>
</feature>
<evidence type="ECO:0000313" key="6">
    <source>
        <dbReference type="Proteomes" id="UP001315967"/>
    </source>
</evidence>
<keyword evidence="2 5" id="KW-0238">DNA-binding</keyword>